<accession>A0A381T5Z6</accession>
<dbReference type="InterPro" id="IPR035911">
    <property type="entry name" value="MurE/MurF_N"/>
</dbReference>
<evidence type="ECO:0000259" key="11">
    <source>
        <dbReference type="Pfam" id="PF02875"/>
    </source>
</evidence>
<dbReference type="AlphaFoldDB" id="A0A381T5Z6"/>
<proteinExistence type="predicted"/>
<dbReference type="Gene3D" id="3.40.1190.10">
    <property type="entry name" value="Mur-like, catalytic domain"/>
    <property type="match status" value="1"/>
</dbReference>
<sequence length="394" mass="40096">VRFRASEVADGVGGELIGDDVVLDGATQDSRTVTRGCLFVPLVAERDGHDFIDSAVANGAGAHLTSGAPGPGSAIRVADTAVALCDLGWAARASTGARVVAVTGSVGKTSVKDLTASVLSRGGPTHAGERSFNNEIGVPLTLLGAPDDVDFLVVEMGARAAGDITSLSAIARPDVGVVTTVGMAHTSEFGSLEAVARTKGELLDGLPPDGCAVLNADDDRVMDQAGRARCPILTFGDQGEVRARDVHLDGELRSTFRLESPWGRAEVRLVVHGAHMVTNALAAAAVGLFLGLPLVDVVTGLSEARLSPWRMEVGRSSDGLVVVNDAYNANPASMAAGLEALASLGVEGHSIAVVGLMAELGGHEASAHADIADLADRLGIGLVAVGTDLYGVPP</sequence>
<evidence type="ECO:0000256" key="10">
    <source>
        <dbReference type="ARBA" id="ARBA00031461"/>
    </source>
</evidence>
<keyword evidence="8" id="KW-0131">Cell cycle</keyword>
<dbReference type="InterPro" id="IPR013221">
    <property type="entry name" value="Mur_ligase_cen"/>
</dbReference>
<keyword evidence="3" id="KW-0132">Cell division</keyword>
<keyword evidence="6" id="KW-0133">Cell shape</keyword>
<gene>
    <name evidence="13" type="ORF">METZ01_LOCUS64470</name>
</gene>
<dbReference type="SUPFAM" id="SSF63418">
    <property type="entry name" value="MurE/MurF N-terminal domain"/>
    <property type="match status" value="1"/>
</dbReference>
<dbReference type="InterPro" id="IPR051046">
    <property type="entry name" value="MurCDEF_CellWall_CoF430Synth"/>
</dbReference>
<feature type="domain" description="Mur ligase C-terminal" evidence="11">
    <location>
        <begin position="310"/>
        <end position="375"/>
    </location>
</feature>
<evidence type="ECO:0000256" key="6">
    <source>
        <dbReference type="ARBA" id="ARBA00022960"/>
    </source>
</evidence>
<dbReference type="GO" id="GO:0071555">
    <property type="term" value="P:cell wall organization"/>
    <property type="evidence" value="ECO:0007669"/>
    <property type="project" value="UniProtKB-KW"/>
</dbReference>
<keyword evidence="4" id="KW-0547">Nucleotide-binding</keyword>
<reference evidence="13" key="1">
    <citation type="submission" date="2018-05" db="EMBL/GenBank/DDBJ databases">
        <authorList>
            <person name="Lanie J.A."/>
            <person name="Ng W.-L."/>
            <person name="Kazmierczak K.M."/>
            <person name="Andrzejewski T.M."/>
            <person name="Davidsen T.M."/>
            <person name="Wayne K.J."/>
            <person name="Tettelin H."/>
            <person name="Glass J.I."/>
            <person name="Rusch D."/>
            <person name="Podicherti R."/>
            <person name="Tsui H.-C.T."/>
            <person name="Winkler M.E."/>
        </authorList>
    </citation>
    <scope>NUCLEOTIDE SEQUENCE</scope>
</reference>
<evidence type="ECO:0000256" key="1">
    <source>
        <dbReference type="ARBA" id="ARBA00022490"/>
    </source>
</evidence>
<evidence type="ECO:0000256" key="4">
    <source>
        <dbReference type="ARBA" id="ARBA00022741"/>
    </source>
</evidence>
<dbReference type="NCBIfam" id="TIGR01143">
    <property type="entry name" value="murF"/>
    <property type="match status" value="1"/>
</dbReference>
<evidence type="ECO:0000256" key="2">
    <source>
        <dbReference type="ARBA" id="ARBA00022598"/>
    </source>
</evidence>
<evidence type="ECO:0000256" key="7">
    <source>
        <dbReference type="ARBA" id="ARBA00022984"/>
    </source>
</evidence>
<dbReference type="GO" id="GO:0005524">
    <property type="term" value="F:ATP binding"/>
    <property type="evidence" value="ECO:0007669"/>
    <property type="project" value="UniProtKB-KW"/>
</dbReference>
<dbReference type="Gene3D" id="3.40.1390.10">
    <property type="entry name" value="MurE/MurF, N-terminal domain"/>
    <property type="match status" value="1"/>
</dbReference>
<evidence type="ECO:0000256" key="3">
    <source>
        <dbReference type="ARBA" id="ARBA00022618"/>
    </source>
</evidence>
<evidence type="ECO:0000259" key="12">
    <source>
        <dbReference type="Pfam" id="PF08245"/>
    </source>
</evidence>
<keyword evidence="1" id="KW-0963">Cytoplasm</keyword>
<dbReference type="SUPFAM" id="SSF53244">
    <property type="entry name" value="MurD-like peptide ligases, peptide-binding domain"/>
    <property type="match status" value="1"/>
</dbReference>
<feature type="non-terminal residue" evidence="13">
    <location>
        <position position="394"/>
    </location>
</feature>
<dbReference type="GO" id="GO:0008360">
    <property type="term" value="P:regulation of cell shape"/>
    <property type="evidence" value="ECO:0007669"/>
    <property type="project" value="UniProtKB-KW"/>
</dbReference>
<dbReference type="InterPro" id="IPR036565">
    <property type="entry name" value="Mur-like_cat_sf"/>
</dbReference>
<evidence type="ECO:0000256" key="8">
    <source>
        <dbReference type="ARBA" id="ARBA00023306"/>
    </source>
</evidence>
<dbReference type="Pfam" id="PF08245">
    <property type="entry name" value="Mur_ligase_M"/>
    <property type="match status" value="1"/>
</dbReference>
<keyword evidence="2" id="KW-0436">Ligase</keyword>
<dbReference type="EMBL" id="UINC01004079">
    <property type="protein sequence ID" value="SVA11616.1"/>
    <property type="molecule type" value="Genomic_DNA"/>
</dbReference>
<organism evidence="13">
    <name type="scientific">marine metagenome</name>
    <dbReference type="NCBI Taxonomy" id="408172"/>
    <lineage>
        <taxon>unclassified sequences</taxon>
        <taxon>metagenomes</taxon>
        <taxon>ecological metagenomes</taxon>
    </lineage>
</organism>
<dbReference type="GO" id="GO:0047480">
    <property type="term" value="F:UDP-N-acetylmuramoyl-tripeptide-D-alanyl-D-alanine ligase activity"/>
    <property type="evidence" value="ECO:0007669"/>
    <property type="project" value="InterPro"/>
</dbReference>
<keyword evidence="5" id="KW-0067">ATP-binding</keyword>
<feature type="domain" description="Mur ligase central" evidence="12">
    <location>
        <begin position="102"/>
        <end position="286"/>
    </location>
</feature>
<protein>
    <recommendedName>
        <fullName evidence="10">UDP-MurNAc-pentapeptide synthetase</fullName>
    </recommendedName>
</protein>
<feature type="non-terminal residue" evidence="13">
    <location>
        <position position="1"/>
    </location>
</feature>
<name>A0A381T5Z6_9ZZZZ</name>
<dbReference type="InterPro" id="IPR004101">
    <property type="entry name" value="Mur_ligase_C"/>
</dbReference>
<keyword evidence="9" id="KW-0961">Cell wall biogenesis/degradation</keyword>
<dbReference type="Pfam" id="PF02875">
    <property type="entry name" value="Mur_ligase_C"/>
    <property type="match status" value="1"/>
</dbReference>
<dbReference type="Gene3D" id="3.90.190.20">
    <property type="entry name" value="Mur ligase, C-terminal domain"/>
    <property type="match status" value="1"/>
</dbReference>
<evidence type="ECO:0000256" key="9">
    <source>
        <dbReference type="ARBA" id="ARBA00023316"/>
    </source>
</evidence>
<dbReference type="GO" id="GO:0051301">
    <property type="term" value="P:cell division"/>
    <property type="evidence" value="ECO:0007669"/>
    <property type="project" value="UniProtKB-KW"/>
</dbReference>
<dbReference type="PANTHER" id="PTHR43024">
    <property type="entry name" value="UDP-N-ACETYLMURAMOYL-TRIPEPTIDE--D-ALANYL-D-ALANINE LIGASE"/>
    <property type="match status" value="1"/>
</dbReference>
<dbReference type="GO" id="GO:0009252">
    <property type="term" value="P:peptidoglycan biosynthetic process"/>
    <property type="evidence" value="ECO:0007669"/>
    <property type="project" value="UniProtKB-KW"/>
</dbReference>
<evidence type="ECO:0000313" key="13">
    <source>
        <dbReference type="EMBL" id="SVA11616.1"/>
    </source>
</evidence>
<dbReference type="InterPro" id="IPR005863">
    <property type="entry name" value="UDP-N-AcMur_synth"/>
</dbReference>
<keyword evidence="7" id="KW-0573">Peptidoglycan synthesis</keyword>
<evidence type="ECO:0000256" key="5">
    <source>
        <dbReference type="ARBA" id="ARBA00022840"/>
    </source>
</evidence>
<dbReference type="SUPFAM" id="SSF53623">
    <property type="entry name" value="MurD-like peptide ligases, catalytic domain"/>
    <property type="match status" value="1"/>
</dbReference>
<dbReference type="PANTHER" id="PTHR43024:SF1">
    <property type="entry name" value="UDP-N-ACETYLMURAMOYL-TRIPEPTIDE--D-ALANYL-D-ALANINE LIGASE"/>
    <property type="match status" value="1"/>
</dbReference>
<dbReference type="InterPro" id="IPR036615">
    <property type="entry name" value="Mur_ligase_C_dom_sf"/>
</dbReference>